<gene>
    <name evidence="2" type="ORF">MHPYR_140109</name>
</gene>
<evidence type="ECO:0000313" key="2">
    <source>
        <dbReference type="EMBL" id="SBS72684.1"/>
    </source>
</evidence>
<dbReference type="EMBL" id="FLQS01000006">
    <property type="protein sequence ID" value="SBS72684.1"/>
    <property type="molecule type" value="Genomic_DNA"/>
</dbReference>
<dbReference type="AlphaFoldDB" id="A0A1Y5P1X0"/>
<protein>
    <submittedName>
        <fullName evidence="2">Uncharacterized protein</fullName>
    </submittedName>
</protein>
<proteinExistence type="predicted"/>
<accession>A0A1Y5P1X0</accession>
<evidence type="ECO:0000256" key="1">
    <source>
        <dbReference type="SAM" id="MobiDB-lite"/>
    </source>
</evidence>
<name>A0A1Y5P1X0_9MYCO</name>
<organism evidence="2">
    <name type="scientific">uncultured Mycobacterium sp</name>
    <dbReference type="NCBI Taxonomy" id="171292"/>
    <lineage>
        <taxon>Bacteria</taxon>
        <taxon>Bacillati</taxon>
        <taxon>Actinomycetota</taxon>
        <taxon>Actinomycetes</taxon>
        <taxon>Mycobacteriales</taxon>
        <taxon>Mycobacteriaceae</taxon>
        <taxon>Mycobacterium</taxon>
        <taxon>environmental samples</taxon>
    </lineage>
</organism>
<sequence length="69" mass="7457">MAQPQSALTLVRQALSHLICVSPRSDRSVTGKGPAGKPSYRVGDEFMKPAALNPIAMRHGPQSPEFRGR</sequence>
<reference evidence="2" key="1">
    <citation type="submission" date="2016-03" db="EMBL/GenBank/DDBJ databases">
        <authorList>
            <person name="Ploux O."/>
        </authorList>
    </citation>
    <scope>NUCLEOTIDE SEQUENCE</scope>
    <source>
        <strain evidence="2">UC10</strain>
    </source>
</reference>
<feature type="region of interest" description="Disordered" evidence="1">
    <location>
        <begin position="24"/>
        <end position="43"/>
    </location>
</feature>